<organism evidence="1 2">
    <name type="scientific">Microbacterium resistens</name>
    <dbReference type="NCBI Taxonomy" id="156977"/>
    <lineage>
        <taxon>Bacteria</taxon>
        <taxon>Bacillati</taxon>
        <taxon>Actinomycetota</taxon>
        <taxon>Actinomycetes</taxon>
        <taxon>Micrococcales</taxon>
        <taxon>Microbacteriaceae</taxon>
        <taxon>Microbacterium</taxon>
    </lineage>
</organism>
<dbReference type="Proteomes" id="UP001199642">
    <property type="component" value="Chromosome"/>
</dbReference>
<dbReference type="EMBL" id="CP082781">
    <property type="protein sequence ID" value="UGS28583.1"/>
    <property type="molecule type" value="Genomic_DNA"/>
</dbReference>
<gene>
    <name evidence="1" type="ORF">K8F61_13790</name>
</gene>
<name>A0ABY3RZK1_9MICO</name>
<evidence type="ECO:0000313" key="2">
    <source>
        <dbReference type="Proteomes" id="UP001199642"/>
    </source>
</evidence>
<reference evidence="1 2" key="1">
    <citation type="submission" date="2023-01" db="EMBL/GenBank/DDBJ databases">
        <title>Characterization of estradiol degrading bacteria Microbacterium sp. MZT7 and reveal degrading genes through genome analysis.</title>
        <authorList>
            <person name="Hao P."/>
            <person name="Gao Y."/>
        </authorList>
    </citation>
    <scope>NUCLEOTIDE SEQUENCE [LARGE SCALE GENOMIC DNA]</scope>
    <source>
        <strain evidence="1 2">MZT7</strain>
    </source>
</reference>
<sequence>MPDPAAAGGWLRERLDDGHATMHGVVPRGYPAYARILHPAAVRTLPDRPVPTAEEWDATTEDERQRLFGLTEDRRATWTETAAAFGTTVHPLAQWQRLVQTPEGEDWRTRHAPDGREFTAPAEGELSPEDLAPVAAHLAAHTTTPEEGVVGVWAGYGGLLGAYGSNGRSFLTFSDDPAENAHAAMLAESTHDPFNNPFRKAQWREGILSREISEGPRLELPGREYVLFTASPRSFSDPDWILDVPWRDRIAEAHGFPPSAHHPNLLWPADRAWVMVSEIDFDSTVVAGSPELVRALCTDPAIEALAIREGADLRWDADDVNR</sequence>
<evidence type="ECO:0000313" key="1">
    <source>
        <dbReference type="EMBL" id="UGS28583.1"/>
    </source>
</evidence>
<proteinExistence type="predicted"/>
<protein>
    <submittedName>
        <fullName evidence="1">Uncharacterized protein</fullName>
    </submittedName>
</protein>
<accession>A0ABY3RZK1</accession>
<keyword evidence="2" id="KW-1185">Reference proteome</keyword>